<evidence type="ECO:0000313" key="2">
    <source>
        <dbReference type="Proteomes" id="UP001558632"/>
    </source>
</evidence>
<organism evidence="1 2">
    <name type="scientific">Trichinella spiralis</name>
    <name type="common">Trichina worm</name>
    <dbReference type="NCBI Taxonomy" id="6334"/>
    <lineage>
        <taxon>Eukaryota</taxon>
        <taxon>Metazoa</taxon>
        <taxon>Ecdysozoa</taxon>
        <taxon>Nematoda</taxon>
        <taxon>Enoplea</taxon>
        <taxon>Dorylaimia</taxon>
        <taxon>Trichinellida</taxon>
        <taxon>Trichinellidae</taxon>
        <taxon>Trichinella</taxon>
    </lineage>
</organism>
<protein>
    <submittedName>
        <fullName evidence="1">Acetyl-coenzyme A synthetase</fullName>
    </submittedName>
</protein>
<accession>A0ABR3KAM7</accession>
<dbReference type="Proteomes" id="UP001558632">
    <property type="component" value="Unassembled WGS sequence"/>
</dbReference>
<name>A0ABR3KAM7_TRISP</name>
<proteinExistence type="predicted"/>
<reference evidence="1 2" key="1">
    <citation type="submission" date="2024-07" db="EMBL/GenBank/DDBJ databases">
        <title>Enhanced genomic and transcriptomic resources for Trichinella pseudospiralis and T. spiralis underpin the discovery of pronounced molecular differences between stages and species.</title>
        <authorList>
            <person name="Pasi K.K."/>
            <person name="La Rosa G."/>
            <person name="Gomez-Morales M.A."/>
            <person name="Tosini F."/>
            <person name="Sumanam S."/>
            <person name="Young N.D."/>
            <person name="Chang B.C."/>
            <person name="Robin G.B."/>
        </authorList>
    </citation>
    <scope>NUCLEOTIDE SEQUENCE [LARGE SCALE GENOMIC DNA]</scope>
    <source>
        <strain evidence="1">ISS534</strain>
    </source>
</reference>
<dbReference type="EMBL" id="JBEUSY010000459">
    <property type="protein sequence ID" value="KAL1231503.1"/>
    <property type="molecule type" value="Genomic_DNA"/>
</dbReference>
<keyword evidence="2" id="KW-1185">Reference proteome</keyword>
<comment type="caution">
    <text evidence="1">The sequence shown here is derived from an EMBL/GenBank/DDBJ whole genome shotgun (WGS) entry which is preliminary data.</text>
</comment>
<gene>
    <name evidence="1" type="ORF">TSPI_09769</name>
</gene>
<evidence type="ECO:0000313" key="1">
    <source>
        <dbReference type="EMBL" id="KAL1231503.1"/>
    </source>
</evidence>
<sequence>MDPMQMSESVDESEKKEDIITFQRFPNENIANIPRGGRETETTPVVKFYKSSFGSALEKQKCTQIKMDNCSRKVQPQEPAMAKSTTACAHNVRCYLKYLLLKQT</sequence>